<accession>A0A1Q8EDP3</accession>
<dbReference type="GO" id="GO:0005886">
    <property type="term" value="C:plasma membrane"/>
    <property type="evidence" value="ECO:0007669"/>
    <property type="project" value="UniProtKB-SubCell"/>
</dbReference>
<organism evidence="10 12">
    <name type="scientific">Streptococcus acidominimus</name>
    <dbReference type="NCBI Taxonomy" id="1326"/>
    <lineage>
        <taxon>Bacteria</taxon>
        <taxon>Bacillati</taxon>
        <taxon>Bacillota</taxon>
        <taxon>Bacilli</taxon>
        <taxon>Lactobacillales</taxon>
        <taxon>Streptococcaceae</taxon>
        <taxon>Streptococcus</taxon>
    </lineage>
</organism>
<keyword evidence="3" id="KW-1003">Cell membrane</keyword>
<comment type="similarity">
    <text evidence="8">Belongs to the binding-protein-dependent transport system permease family.</text>
</comment>
<reference evidence="12" key="2">
    <citation type="submission" date="2016-12" db="EMBL/GenBank/DDBJ databases">
        <authorList>
            <person name="Gulvik C.A."/>
        </authorList>
    </citation>
    <scope>NUCLEOTIDE SEQUENCE [LARGE SCALE GENOMIC DNA]</scope>
    <source>
        <strain evidence="12">ATCC 51725</strain>
    </source>
</reference>
<keyword evidence="7 8" id="KW-0472">Membrane</keyword>
<evidence type="ECO:0000313" key="13">
    <source>
        <dbReference type="Proteomes" id="UP000255213"/>
    </source>
</evidence>
<comment type="subcellular location">
    <subcellularLocation>
        <location evidence="1">Cell inner membrane</location>
        <topology evidence="1">Multi-pass membrane protein</topology>
    </subcellularLocation>
    <subcellularLocation>
        <location evidence="8">Cell membrane</location>
        <topology evidence="8">Multi-pass membrane protein</topology>
    </subcellularLocation>
</comment>
<keyword evidence="6 8" id="KW-1133">Transmembrane helix</keyword>
<evidence type="ECO:0000256" key="7">
    <source>
        <dbReference type="ARBA" id="ARBA00023136"/>
    </source>
</evidence>
<dbReference type="InterPro" id="IPR035906">
    <property type="entry name" value="MetI-like_sf"/>
</dbReference>
<dbReference type="Proteomes" id="UP000186437">
    <property type="component" value="Unassembled WGS sequence"/>
</dbReference>
<protein>
    <submittedName>
        <fullName evidence="10 11">ABC transporter permease</fullName>
    </submittedName>
</protein>
<dbReference type="Pfam" id="PF00528">
    <property type="entry name" value="BPD_transp_1"/>
    <property type="match status" value="1"/>
</dbReference>
<dbReference type="CDD" id="cd06261">
    <property type="entry name" value="TM_PBP2"/>
    <property type="match status" value="1"/>
</dbReference>
<evidence type="ECO:0000256" key="2">
    <source>
        <dbReference type="ARBA" id="ARBA00022448"/>
    </source>
</evidence>
<evidence type="ECO:0000256" key="3">
    <source>
        <dbReference type="ARBA" id="ARBA00022475"/>
    </source>
</evidence>
<keyword evidence="2 8" id="KW-0813">Transport</keyword>
<dbReference type="Proteomes" id="UP000255213">
    <property type="component" value="Unassembled WGS sequence"/>
</dbReference>
<evidence type="ECO:0000313" key="12">
    <source>
        <dbReference type="Proteomes" id="UP000186437"/>
    </source>
</evidence>
<dbReference type="AlphaFoldDB" id="A0A1Q8EDP3"/>
<feature type="transmembrane region" description="Helical" evidence="8">
    <location>
        <begin position="63"/>
        <end position="86"/>
    </location>
</feature>
<feature type="transmembrane region" description="Helical" evidence="8">
    <location>
        <begin position="187"/>
        <end position="207"/>
    </location>
</feature>
<dbReference type="EMBL" id="MSJL01000017">
    <property type="protein sequence ID" value="OLF49890.1"/>
    <property type="molecule type" value="Genomic_DNA"/>
</dbReference>
<evidence type="ECO:0000256" key="5">
    <source>
        <dbReference type="ARBA" id="ARBA00022692"/>
    </source>
</evidence>
<reference evidence="11 13" key="3">
    <citation type="submission" date="2018-06" db="EMBL/GenBank/DDBJ databases">
        <authorList>
            <consortium name="Pathogen Informatics"/>
            <person name="Doyle S."/>
        </authorList>
    </citation>
    <scope>NUCLEOTIDE SEQUENCE [LARGE SCALE GENOMIC DNA]</scope>
    <source>
        <strain evidence="11 13">NCTC12957</strain>
    </source>
</reference>
<evidence type="ECO:0000313" key="10">
    <source>
        <dbReference type="EMBL" id="OLF49890.1"/>
    </source>
</evidence>
<gene>
    <name evidence="10" type="ORF">BU200_04755</name>
    <name evidence="11" type="ORF">NCTC12957_01391</name>
</gene>
<dbReference type="OrthoDB" id="9782004at2"/>
<keyword evidence="4" id="KW-0997">Cell inner membrane</keyword>
<dbReference type="PROSITE" id="PS50928">
    <property type="entry name" value="ABC_TM1"/>
    <property type="match status" value="1"/>
</dbReference>
<evidence type="ECO:0000256" key="1">
    <source>
        <dbReference type="ARBA" id="ARBA00004429"/>
    </source>
</evidence>
<evidence type="ECO:0000313" key="11">
    <source>
        <dbReference type="EMBL" id="SUN07774.1"/>
    </source>
</evidence>
<evidence type="ECO:0000256" key="4">
    <source>
        <dbReference type="ARBA" id="ARBA00022519"/>
    </source>
</evidence>
<evidence type="ECO:0000256" key="8">
    <source>
        <dbReference type="RuleBase" id="RU363032"/>
    </source>
</evidence>
<name>A0A1Q8EDP3_STRAI</name>
<proteinExistence type="inferred from homology"/>
<dbReference type="PANTHER" id="PTHR43357:SF4">
    <property type="entry name" value="INNER MEMBRANE ABC TRANSPORTER PERMEASE PROTEIN YDCV"/>
    <property type="match status" value="1"/>
</dbReference>
<keyword evidence="5 8" id="KW-0812">Transmembrane</keyword>
<feature type="transmembrane region" description="Helical" evidence="8">
    <location>
        <begin position="227"/>
        <end position="248"/>
    </location>
</feature>
<sequence length="257" mass="28680">MKKSIRRISLLLSCMYLTVPLLATLFYSLSSNWSHTILPESLTLKWYSDLFLRVDFLQSMLRSLLLVGGVVIAAVFIMVPAIYGIILFYPRLERFIKWAIVGSYAMPGIILSVGLLKAYADSPLPMLFVVAGTYFTSTLPFMYQGIRNSLRNIDVIQLNEAAEVLGATKMITFKTIILPSMMHSIKVSALLSFSVLFGEFVVINMLLGARFKTVQIFLMENIKKNGHFSSAIVGSYFILLAVVALIVLRANSGRQEG</sequence>
<reference evidence="10" key="1">
    <citation type="submission" date="2016-12" db="EMBL/GenBank/DDBJ databases">
        <authorList>
            <person name="Song W.-J."/>
            <person name="Kurnit D.M."/>
        </authorList>
    </citation>
    <scope>NUCLEOTIDE SEQUENCE [LARGE SCALE GENOMIC DNA]</scope>
    <source>
        <strain evidence="10">ATCC 51725</strain>
    </source>
</reference>
<dbReference type="RefSeq" id="WP_075099082.1">
    <property type="nucleotide sequence ID" value="NZ_MSJL01000017.1"/>
</dbReference>
<dbReference type="GO" id="GO:0055085">
    <property type="term" value="P:transmembrane transport"/>
    <property type="evidence" value="ECO:0007669"/>
    <property type="project" value="InterPro"/>
</dbReference>
<feature type="transmembrane region" description="Helical" evidence="8">
    <location>
        <begin position="126"/>
        <end position="143"/>
    </location>
</feature>
<evidence type="ECO:0000256" key="6">
    <source>
        <dbReference type="ARBA" id="ARBA00022989"/>
    </source>
</evidence>
<dbReference type="Gene3D" id="1.10.3720.10">
    <property type="entry name" value="MetI-like"/>
    <property type="match status" value="1"/>
</dbReference>
<keyword evidence="12" id="KW-1185">Reference proteome</keyword>
<dbReference type="EMBL" id="UHEN01000001">
    <property type="protein sequence ID" value="SUN07774.1"/>
    <property type="molecule type" value="Genomic_DNA"/>
</dbReference>
<dbReference type="InterPro" id="IPR000515">
    <property type="entry name" value="MetI-like"/>
</dbReference>
<dbReference type="SUPFAM" id="SSF161098">
    <property type="entry name" value="MetI-like"/>
    <property type="match status" value="1"/>
</dbReference>
<feature type="transmembrane region" description="Helical" evidence="8">
    <location>
        <begin position="98"/>
        <end position="120"/>
    </location>
</feature>
<dbReference type="PANTHER" id="PTHR43357">
    <property type="entry name" value="INNER MEMBRANE ABC TRANSPORTER PERMEASE PROTEIN YDCV"/>
    <property type="match status" value="1"/>
</dbReference>
<evidence type="ECO:0000259" key="9">
    <source>
        <dbReference type="PROSITE" id="PS50928"/>
    </source>
</evidence>
<feature type="domain" description="ABC transmembrane type-1" evidence="9">
    <location>
        <begin position="66"/>
        <end position="249"/>
    </location>
</feature>